<dbReference type="KEGG" id="sted:SPTER_39890"/>
<feature type="domain" description="HTH marR-type" evidence="4">
    <location>
        <begin position="12"/>
        <end position="158"/>
    </location>
</feature>
<dbReference type="InterPro" id="IPR000835">
    <property type="entry name" value="HTH_MarR-typ"/>
</dbReference>
<dbReference type="Pfam" id="PF01047">
    <property type="entry name" value="MarR"/>
    <property type="match status" value="1"/>
</dbReference>
<dbReference type="EMBL" id="CP036259">
    <property type="protein sequence ID" value="QDR82561.1"/>
    <property type="molecule type" value="Genomic_DNA"/>
</dbReference>
<dbReference type="GO" id="GO:0003677">
    <property type="term" value="F:DNA binding"/>
    <property type="evidence" value="ECO:0007669"/>
    <property type="project" value="UniProtKB-KW"/>
</dbReference>
<dbReference type="OrthoDB" id="5358347at2"/>
<gene>
    <name evidence="5" type="ORF">SPTER_39890</name>
</gene>
<dbReference type="InterPro" id="IPR052067">
    <property type="entry name" value="Metal_resp_HTH_trans_reg"/>
</dbReference>
<protein>
    <recommendedName>
        <fullName evidence="4">HTH marR-type domain-containing protein</fullName>
    </recommendedName>
</protein>
<dbReference type="GO" id="GO:0003700">
    <property type="term" value="F:DNA-binding transcription factor activity"/>
    <property type="evidence" value="ECO:0007669"/>
    <property type="project" value="InterPro"/>
</dbReference>
<evidence type="ECO:0000259" key="4">
    <source>
        <dbReference type="PROSITE" id="PS50995"/>
    </source>
</evidence>
<dbReference type="SUPFAM" id="SSF46785">
    <property type="entry name" value="Winged helix' DNA-binding domain"/>
    <property type="match status" value="1"/>
</dbReference>
<evidence type="ECO:0000256" key="1">
    <source>
        <dbReference type="ARBA" id="ARBA00023015"/>
    </source>
</evidence>
<evidence type="ECO:0000313" key="6">
    <source>
        <dbReference type="Proteomes" id="UP000320776"/>
    </source>
</evidence>
<dbReference type="SMART" id="SM00347">
    <property type="entry name" value="HTH_MARR"/>
    <property type="match status" value="1"/>
</dbReference>
<sequence length="171" mass="19832">MQSRELAVQALMRKLEALIYYANSIEDYEEKILQAMLQEQDYEELRQVRLTLAECHVIDCIERNALLNATAIAKRLNITKGGISKITAKLIKKDMIEVRRLANNQKETYYRLTPRGQKVFRIHASLHEQAQAGFIRLFSAYRPEELRVAGKFVDDLIAAFQSRMERPDSES</sequence>
<dbReference type="PANTHER" id="PTHR35790:SF4">
    <property type="entry name" value="HTH-TYPE TRANSCRIPTIONAL REGULATOR PCHR"/>
    <property type="match status" value="1"/>
</dbReference>
<accession>A0A517DYY9</accession>
<keyword evidence="2" id="KW-0238">DNA-binding</keyword>
<evidence type="ECO:0000256" key="3">
    <source>
        <dbReference type="ARBA" id="ARBA00023163"/>
    </source>
</evidence>
<keyword evidence="6" id="KW-1185">Reference proteome</keyword>
<evidence type="ECO:0000313" key="5">
    <source>
        <dbReference type="EMBL" id="QDR82561.1"/>
    </source>
</evidence>
<proteinExistence type="predicted"/>
<keyword evidence="1" id="KW-0805">Transcription regulation</keyword>
<dbReference type="InterPro" id="IPR036388">
    <property type="entry name" value="WH-like_DNA-bd_sf"/>
</dbReference>
<dbReference type="RefSeq" id="WP_144351936.1">
    <property type="nucleotide sequence ID" value="NZ_CP036259.1"/>
</dbReference>
<dbReference type="PROSITE" id="PS50995">
    <property type="entry name" value="HTH_MARR_2"/>
    <property type="match status" value="1"/>
</dbReference>
<dbReference type="Gene3D" id="1.10.10.10">
    <property type="entry name" value="Winged helix-like DNA-binding domain superfamily/Winged helix DNA-binding domain"/>
    <property type="match status" value="1"/>
</dbReference>
<dbReference type="Proteomes" id="UP000320776">
    <property type="component" value="Chromosome"/>
</dbReference>
<keyword evidence="3" id="KW-0804">Transcription</keyword>
<evidence type="ECO:0000256" key="2">
    <source>
        <dbReference type="ARBA" id="ARBA00023125"/>
    </source>
</evidence>
<name>A0A517DYY9_9FIRM</name>
<dbReference type="PANTHER" id="PTHR35790">
    <property type="entry name" value="HTH-TYPE TRANSCRIPTIONAL REGULATOR PCHR"/>
    <property type="match status" value="1"/>
</dbReference>
<dbReference type="InterPro" id="IPR036390">
    <property type="entry name" value="WH_DNA-bd_sf"/>
</dbReference>
<reference evidence="5 6" key="1">
    <citation type="submission" date="2019-02" db="EMBL/GenBank/DDBJ databases">
        <title>Closed genome of Sporomusa termitida DSM 4440.</title>
        <authorList>
            <person name="Poehlein A."/>
            <person name="Daniel R."/>
        </authorList>
    </citation>
    <scope>NUCLEOTIDE SEQUENCE [LARGE SCALE GENOMIC DNA]</scope>
    <source>
        <strain evidence="5 6">DSM 4440</strain>
    </source>
</reference>
<dbReference type="AlphaFoldDB" id="A0A517DYY9"/>
<organism evidence="5 6">
    <name type="scientific">Sporomusa termitida</name>
    <dbReference type="NCBI Taxonomy" id="2377"/>
    <lineage>
        <taxon>Bacteria</taxon>
        <taxon>Bacillati</taxon>
        <taxon>Bacillota</taxon>
        <taxon>Negativicutes</taxon>
        <taxon>Selenomonadales</taxon>
        <taxon>Sporomusaceae</taxon>
        <taxon>Sporomusa</taxon>
    </lineage>
</organism>